<organism evidence="10 11">
    <name type="scientific">Halotia branconii CENA392</name>
    <dbReference type="NCBI Taxonomy" id="1539056"/>
    <lineage>
        <taxon>Bacteria</taxon>
        <taxon>Bacillati</taxon>
        <taxon>Cyanobacteriota</taxon>
        <taxon>Cyanophyceae</taxon>
        <taxon>Nostocales</taxon>
        <taxon>Nodulariaceae</taxon>
        <taxon>Halotia</taxon>
    </lineage>
</organism>
<evidence type="ECO:0000313" key="10">
    <source>
        <dbReference type="EMBL" id="WGV28711.1"/>
    </source>
</evidence>
<dbReference type="RefSeq" id="WP_281485934.1">
    <property type="nucleotide sequence ID" value="NZ_CP124543.1"/>
</dbReference>
<dbReference type="HAMAP" id="MF_00704">
    <property type="entry name" value="Aspartoacylase"/>
    <property type="match status" value="1"/>
</dbReference>
<dbReference type="GO" id="GO:0008270">
    <property type="term" value="F:zinc ion binding"/>
    <property type="evidence" value="ECO:0007669"/>
    <property type="project" value="UniProtKB-UniRule"/>
</dbReference>
<dbReference type="InterPro" id="IPR050178">
    <property type="entry name" value="AspA/AstE_fam"/>
</dbReference>
<dbReference type="Gene3D" id="2.20.25.160">
    <property type="match status" value="1"/>
</dbReference>
<dbReference type="CDD" id="cd06909">
    <property type="entry name" value="M14_ASPA"/>
    <property type="match status" value="1"/>
</dbReference>
<dbReference type="SUPFAM" id="SSF53187">
    <property type="entry name" value="Zn-dependent exopeptidases"/>
    <property type="match status" value="1"/>
</dbReference>
<feature type="binding site" evidence="5 7">
    <location>
        <position position="17"/>
    </location>
    <ligand>
        <name>Zn(2+)</name>
        <dbReference type="ChEBI" id="CHEBI:29105"/>
    </ligand>
</feature>
<evidence type="ECO:0000256" key="5">
    <source>
        <dbReference type="HAMAP-Rule" id="MF_00704"/>
    </source>
</evidence>
<feature type="active site" description="Proton donor/acceptor" evidence="6">
    <location>
        <position position="163"/>
    </location>
</feature>
<evidence type="ECO:0000259" key="8">
    <source>
        <dbReference type="Pfam" id="PF04952"/>
    </source>
</evidence>
<name>A0AAJ6PCF0_9CYAN</name>
<dbReference type="NCBIfam" id="NF002601">
    <property type="entry name" value="PRK02259.1"/>
    <property type="match status" value="1"/>
</dbReference>
<dbReference type="Gene3D" id="3.40.630.10">
    <property type="entry name" value="Zn peptidases"/>
    <property type="match status" value="1"/>
</dbReference>
<feature type="binding site" evidence="5">
    <location>
        <begin position="63"/>
        <end position="64"/>
    </location>
    <ligand>
        <name>substrate</name>
    </ligand>
</feature>
<evidence type="ECO:0000256" key="4">
    <source>
        <dbReference type="ARBA" id="ARBA00022833"/>
    </source>
</evidence>
<evidence type="ECO:0000256" key="7">
    <source>
        <dbReference type="PIRSR" id="PIRSR018001-3"/>
    </source>
</evidence>
<keyword evidence="2 5" id="KW-0479">Metal-binding</keyword>
<feature type="binding site" evidence="5">
    <location>
        <position position="163"/>
    </location>
    <ligand>
        <name>substrate</name>
    </ligand>
</feature>
<feature type="binding site" evidence="5">
    <location>
        <position position="274"/>
    </location>
    <ligand>
        <name>substrate</name>
    </ligand>
</feature>
<dbReference type="AlphaFoldDB" id="A0AAJ6PCF0"/>
<dbReference type="GO" id="GO:0016788">
    <property type="term" value="F:hydrolase activity, acting on ester bonds"/>
    <property type="evidence" value="ECO:0007669"/>
    <property type="project" value="InterPro"/>
</dbReference>
<dbReference type="GO" id="GO:0019807">
    <property type="term" value="F:aspartoacylase activity"/>
    <property type="evidence" value="ECO:0007669"/>
    <property type="project" value="UniProtKB-UniRule"/>
</dbReference>
<accession>A0AAJ6PCF0</accession>
<feature type="binding site" evidence="5">
    <location>
        <position position="56"/>
    </location>
    <ligand>
        <name>substrate</name>
    </ligand>
</feature>
<dbReference type="EC" id="3.5.1.15" evidence="5"/>
<dbReference type="InterPro" id="IPR007036">
    <property type="entry name" value="Aste_AspA_hybrid_dom"/>
</dbReference>
<keyword evidence="11" id="KW-1185">Reference proteome</keyword>
<sequence>MPLIQRVMIVGGTHGNEFTGAYLIKKFEQHPHLVHRASFETITLLANPKAFLAVRRYIDKDLNRCFQQVELQDLTLSSYEDIRAKEINYFFGANGKTPVDAILDIHTTTANMGLTVITDEHPFNLRLAAYLQSINPLVNVYVLPQSEQEYSLPSICKFGCTIEVGAVAQGLLQADLFRQTEALIDTALNYLEQYNQAEILSFDSKLTFYQHHGTIDYPRNESGEIQAMIHPQLHFQDYKSLTPGAPMFLTFDGEAIAYEGASTVYPVFINEAAYYEKGIAMCITQRQQAIF</sequence>
<feature type="domain" description="Succinylglutamate desuccinylase/Aspartoacylase catalytic" evidence="9">
    <location>
        <begin position="5"/>
        <end position="190"/>
    </location>
</feature>
<gene>
    <name evidence="10" type="ORF">QI031_04980</name>
</gene>
<feature type="binding site" evidence="5 7">
    <location>
        <position position="106"/>
    </location>
    <ligand>
        <name>Zn(2+)</name>
        <dbReference type="ChEBI" id="CHEBI:29105"/>
    </ligand>
</feature>
<evidence type="ECO:0000259" key="9">
    <source>
        <dbReference type="Pfam" id="PF24827"/>
    </source>
</evidence>
<evidence type="ECO:0000256" key="2">
    <source>
        <dbReference type="ARBA" id="ARBA00022723"/>
    </source>
</evidence>
<dbReference type="FunFam" id="2.20.25.160:FF:000001">
    <property type="entry name" value="Aspartoacylase"/>
    <property type="match status" value="1"/>
</dbReference>
<feature type="binding site" evidence="5 7">
    <location>
        <position position="14"/>
    </location>
    <ligand>
        <name>Zn(2+)</name>
        <dbReference type="ChEBI" id="CHEBI:29105"/>
    </ligand>
</feature>
<dbReference type="Pfam" id="PF24827">
    <property type="entry name" value="AstE_AspA_cat"/>
    <property type="match status" value="1"/>
</dbReference>
<dbReference type="PANTHER" id="PTHR15162">
    <property type="entry name" value="ASPARTOACYLASE"/>
    <property type="match status" value="1"/>
</dbReference>
<evidence type="ECO:0000313" key="11">
    <source>
        <dbReference type="Proteomes" id="UP001223520"/>
    </source>
</evidence>
<dbReference type="Proteomes" id="UP001223520">
    <property type="component" value="Chromosome"/>
</dbReference>
<feature type="domain" description="AstE/AspA barrel-sandwich hybrid" evidence="8">
    <location>
        <begin position="205"/>
        <end position="286"/>
    </location>
</feature>
<evidence type="ECO:0000256" key="3">
    <source>
        <dbReference type="ARBA" id="ARBA00022801"/>
    </source>
</evidence>
<dbReference type="InterPro" id="IPR055438">
    <property type="entry name" value="AstE_AspA_cat"/>
</dbReference>
<comment type="similarity">
    <text evidence="1 5">Belongs to the AspA/AstE family. Aspartoacylase subfamily.</text>
</comment>
<reference evidence="10 11" key="1">
    <citation type="journal article" date="2023" name="Limnol Oceanogr Lett">
        <title>Environmental adaptations by the intertidal Antarctic cyanobacterium Halotia branconii CENA392 as revealed using long-read genome sequencing.</title>
        <authorList>
            <person name="Dextro R.B."/>
            <person name="Delbaje E."/>
            <person name="Freitas P.N.N."/>
            <person name="Geraldes V."/>
            <person name="Pinto E."/>
            <person name="Long P.F."/>
            <person name="Fiore M.F."/>
        </authorList>
    </citation>
    <scope>NUCLEOTIDE SEQUENCE [LARGE SCALE GENOMIC DNA]</scope>
    <source>
        <strain evidence="10 11">CENA392</strain>
    </source>
</reference>
<dbReference type="PIRSF" id="PIRSF018001">
    <property type="entry name" value="Aspartoacylase"/>
    <property type="match status" value="1"/>
</dbReference>
<keyword evidence="3 5" id="KW-0378">Hydrolase</keyword>
<dbReference type="InterPro" id="IPR016708">
    <property type="entry name" value="Aspartoacylase"/>
</dbReference>
<dbReference type="PANTHER" id="PTHR15162:SF7">
    <property type="entry name" value="SUCCINYLGLUTAMATE DESUCCINYLASE"/>
    <property type="match status" value="1"/>
</dbReference>
<evidence type="ECO:0000256" key="1">
    <source>
        <dbReference type="ARBA" id="ARBA00006173"/>
    </source>
</evidence>
<protein>
    <recommendedName>
        <fullName evidence="5">Probable aspartoacylase</fullName>
        <ecNumber evidence="5">3.5.1.15</ecNumber>
    </recommendedName>
</protein>
<keyword evidence="4 5" id="KW-0862">Zinc</keyword>
<dbReference type="KEGG" id="hbq:QI031_04980"/>
<evidence type="ECO:0000256" key="6">
    <source>
        <dbReference type="PIRSR" id="PIRSR018001-1"/>
    </source>
</evidence>
<proteinExistence type="inferred from homology"/>
<dbReference type="EMBL" id="CP124543">
    <property type="protein sequence ID" value="WGV28711.1"/>
    <property type="molecule type" value="Genomic_DNA"/>
</dbReference>
<dbReference type="GO" id="GO:0005829">
    <property type="term" value="C:cytosol"/>
    <property type="evidence" value="ECO:0007669"/>
    <property type="project" value="TreeGrafter"/>
</dbReference>
<dbReference type="Pfam" id="PF04952">
    <property type="entry name" value="AstE_AspA_hybrid"/>
    <property type="match status" value="1"/>
</dbReference>
<comment type="cofactor">
    <cofactor evidence="5 7">
        <name>Zn(2+)</name>
        <dbReference type="ChEBI" id="CHEBI:29105"/>
    </cofactor>
    <text evidence="5 7">Binds 1 zinc ion per subunit.</text>
</comment>
<comment type="catalytic activity">
    <reaction evidence="5">
        <text>an N-acyl-L-aspartate + H2O = a carboxylate + L-aspartate</text>
        <dbReference type="Rhea" id="RHEA:10872"/>
        <dbReference type="ChEBI" id="CHEBI:15377"/>
        <dbReference type="ChEBI" id="CHEBI:29067"/>
        <dbReference type="ChEBI" id="CHEBI:29991"/>
        <dbReference type="ChEBI" id="CHEBI:58497"/>
        <dbReference type="EC" id="3.5.1.15"/>
    </reaction>
</comment>